<dbReference type="AlphaFoldDB" id="A0A510IHV0"/>
<reference evidence="2" key="1">
    <citation type="submission" date="2019-07" db="EMBL/GenBank/DDBJ databases">
        <title>Complete Genome Sequences of Vibrion rotiferianus strain AM7.</title>
        <authorList>
            <person name="Miyazaki K."/>
            <person name="Wiseschart A."/>
            <person name="Pootanakit K."/>
            <person name="Ishimori K."/>
            <person name="Kitahara K."/>
        </authorList>
    </citation>
    <scope>NUCLEOTIDE SEQUENCE [LARGE SCALE GENOMIC DNA]</scope>
    <source>
        <strain evidence="2">AM7</strain>
    </source>
</reference>
<dbReference type="RefSeq" id="WP_063345119.1">
    <property type="nucleotide sequence ID" value="NZ_AP019799.1"/>
</dbReference>
<dbReference type="Proteomes" id="UP000315115">
    <property type="component" value="Chromosome 2"/>
</dbReference>
<protein>
    <submittedName>
        <fullName evidence="1">Uncharacterized protein</fullName>
    </submittedName>
</protein>
<organism evidence="1 2">
    <name type="scientific">Vibrio rotiferianus</name>
    <dbReference type="NCBI Taxonomy" id="190895"/>
    <lineage>
        <taxon>Bacteria</taxon>
        <taxon>Pseudomonadati</taxon>
        <taxon>Pseudomonadota</taxon>
        <taxon>Gammaproteobacteria</taxon>
        <taxon>Vibrionales</taxon>
        <taxon>Vibrionaceae</taxon>
        <taxon>Vibrio</taxon>
    </lineage>
</organism>
<dbReference type="EMBL" id="AP019799">
    <property type="protein sequence ID" value="BBL91810.1"/>
    <property type="molecule type" value="Genomic_DNA"/>
</dbReference>
<evidence type="ECO:0000313" key="2">
    <source>
        <dbReference type="Proteomes" id="UP000315115"/>
    </source>
</evidence>
<accession>A0A510IHV0</accession>
<gene>
    <name evidence="1" type="ORF">VroAM7_44630</name>
</gene>
<name>A0A510IHV0_9VIBR</name>
<sequence length="74" mass="8000">MSELHQKAEEFVLCALADDTCGNCEQNNEVGLFLLSLILGHKKGQLIAAPIEEFSAKTRQVVASGGRACQEIKP</sequence>
<proteinExistence type="predicted"/>
<evidence type="ECO:0000313" key="1">
    <source>
        <dbReference type="EMBL" id="BBL91810.1"/>
    </source>
</evidence>